<feature type="transmembrane region" description="Helical" evidence="9">
    <location>
        <begin position="20"/>
        <end position="46"/>
    </location>
</feature>
<keyword evidence="5 8" id="KW-0560">Oxidoreductase</keyword>
<reference evidence="10 11" key="1">
    <citation type="submission" date="2024-06" db="EMBL/GenBank/DDBJ databases">
        <title>Complete genome of Phlyctema vagabunda strain 19-DSS-EL-015.</title>
        <authorList>
            <person name="Fiorenzani C."/>
        </authorList>
    </citation>
    <scope>NUCLEOTIDE SEQUENCE [LARGE SCALE GENOMIC DNA]</scope>
    <source>
        <strain evidence="10 11">19-DSS-EL-015</strain>
    </source>
</reference>
<keyword evidence="3 8" id="KW-0349">Heme</keyword>
<keyword evidence="4 8" id="KW-0479">Metal-binding</keyword>
<organism evidence="10 11">
    <name type="scientific">Phlyctema vagabunda</name>
    <dbReference type="NCBI Taxonomy" id="108571"/>
    <lineage>
        <taxon>Eukaryota</taxon>
        <taxon>Fungi</taxon>
        <taxon>Dikarya</taxon>
        <taxon>Ascomycota</taxon>
        <taxon>Pezizomycotina</taxon>
        <taxon>Leotiomycetes</taxon>
        <taxon>Helotiales</taxon>
        <taxon>Dermateaceae</taxon>
        <taxon>Phlyctema</taxon>
    </lineage>
</organism>
<protein>
    <submittedName>
        <fullName evidence="10">Cytochrome p450</fullName>
    </submittedName>
</protein>
<comment type="cofactor">
    <cofactor evidence="1">
        <name>heme</name>
        <dbReference type="ChEBI" id="CHEBI:30413"/>
    </cofactor>
</comment>
<evidence type="ECO:0000313" key="11">
    <source>
        <dbReference type="Proteomes" id="UP001629113"/>
    </source>
</evidence>
<name>A0ABR4PB40_9HELO</name>
<dbReference type="InterPro" id="IPR017972">
    <property type="entry name" value="Cyt_P450_CS"/>
</dbReference>
<dbReference type="PRINTS" id="PR00385">
    <property type="entry name" value="P450"/>
</dbReference>
<evidence type="ECO:0000256" key="9">
    <source>
        <dbReference type="SAM" id="Phobius"/>
    </source>
</evidence>
<dbReference type="SUPFAM" id="SSF48264">
    <property type="entry name" value="Cytochrome P450"/>
    <property type="match status" value="1"/>
</dbReference>
<accession>A0ABR4PB40</accession>
<evidence type="ECO:0000256" key="8">
    <source>
        <dbReference type="RuleBase" id="RU000461"/>
    </source>
</evidence>
<dbReference type="EMBL" id="JBFCZG010000006">
    <property type="protein sequence ID" value="KAL3420507.1"/>
    <property type="molecule type" value="Genomic_DNA"/>
</dbReference>
<keyword evidence="9" id="KW-1133">Transmembrane helix</keyword>
<dbReference type="InterPro" id="IPR001128">
    <property type="entry name" value="Cyt_P450"/>
</dbReference>
<dbReference type="CDD" id="cd11061">
    <property type="entry name" value="CYP67-like"/>
    <property type="match status" value="1"/>
</dbReference>
<dbReference type="Proteomes" id="UP001629113">
    <property type="component" value="Unassembled WGS sequence"/>
</dbReference>
<dbReference type="InterPro" id="IPR050121">
    <property type="entry name" value="Cytochrome_P450_monoxygenase"/>
</dbReference>
<keyword evidence="7 8" id="KW-0503">Monooxygenase</keyword>
<comment type="similarity">
    <text evidence="2 8">Belongs to the cytochrome P450 family.</text>
</comment>
<dbReference type="InterPro" id="IPR002401">
    <property type="entry name" value="Cyt_P450_E_grp-I"/>
</dbReference>
<dbReference type="PRINTS" id="PR00463">
    <property type="entry name" value="EP450I"/>
</dbReference>
<dbReference type="PANTHER" id="PTHR24305">
    <property type="entry name" value="CYTOCHROME P450"/>
    <property type="match status" value="1"/>
</dbReference>
<gene>
    <name evidence="10" type="ORF">PVAG01_06952</name>
</gene>
<dbReference type="InterPro" id="IPR036396">
    <property type="entry name" value="Cyt_P450_sf"/>
</dbReference>
<evidence type="ECO:0000256" key="5">
    <source>
        <dbReference type="ARBA" id="ARBA00023002"/>
    </source>
</evidence>
<evidence type="ECO:0000256" key="3">
    <source>
        <dbReference type="ARBA" id="ARBA00022617"/>
    </source>
</evidence>
<evidence type="ECO:0000256" key="1">
    <source>
        <dbReference type="ARBA" id="ARBA00001971"/>
    </source>
</evidence>
<comment type="caution">
    <text evidence="10">The sequence shown here is derived from an EMBL/GenBank/DDBJ whole genome shotgun (WGS) entry which is preliminary data.</text>
</comment>
<keyword evidence="11" id="KW-1185">Reference proteome</keyword>
<dbReference type="Gene3D" id="1.10.630.10">
    <property type="entry name" value="Cytochrome P450"/>
    <property type="match status" value="1"/>
</dbReference>
<keyword evidence="6 8" id="KW-0408">Iron</keyword>
<evidence type="ECO:0000256" key="2">
    <source>
        <dbReference type="ARBA" id="ARBA00010617"/>
    </source>
</evidence>
<dbReference type="Pfam" id="PF00067">
    <property type="entry name" value="p450"/>
    <property type="match status" value="1"/>
</dbReference>
<dbReference type="PROSITE" id="PS00086">
    <property type="entry name" value="CYTOCHROME_P450"/>
    <property type="match status" value="1"/>
</dbReference>
<evidence type="ECO:0000256" key="7">
    <source>
        <dbReference type="ARBA" id="ARBA00023033"/>
    </source>
</evidence>
<keyword evidence="9" id="KW-0812">Transmembrane</keyword>
<sequence length="542" mass="60653">MDSPLHSPLFVVNFPISWASASYAFTTVLICSLIIATLYVAGHIIYQVTFHPLARYPGPFLAKFTDARAGYHAWLGDTHLDMWRCHEKYGPYVRYTPERLLINTAGALKEAQDKHRNVTKAREYLGMVHRTPSTFTLLDKKEHAKKRRILSQGFSDSAVRAFEQSILDHVEKFCATMAPSPSHASSGQGWSQPVNISTWCSYLFFDMITDLVFGTSYNMLGAATYRYVIDAIKASNQRVSVIIQAPGITFRRLDKKLFPRAILARNQFLHFMKKVVTDRMAAKVDSKNVFANLAVARDPETNQGFTMLELGAESISLLVAGSDTTSTFVSGLFFYLSRHRDVYERAVSEVRAAFADASEVRLGPKLNSCRYLRACLDETLRLSPPVGAALFREALQGGAVVDGLYIPEGMRVGTSIYAIHHNPIYFPEPFAFRPERWLNRTSPVIEAYAPFSLGARGCVGKGLALMEAMLMMATVLYKFDFQTAPGTLEGGGDLSAPMYGRHRPNEFQLKEHVTSDCSGPMLRFRFRDEVVAEQQATVELVQ</sequence>
<proteinExistence type="inferred from homology"/>
<evidence type="ECO:0000256" key="4">
    <source>
        <dbReference type="ARBA" id="ARBA00022723"/>
    </source>
</evidence>
<evidence type="ECO:0000256" key="6">
    <source>
        <dbReference type="ARBA" id="ARBA00023004"/>
    </source>
</evidence>
<evidence type="ECO:0000313" key="10">
    <source>
        <dbReference type="EMBL" id="KAL3420507.1"/>
    </source>
</evidence>
<dbReference type="PANTHER" id="PTHR24305:SF237">
    <property type="entry name" value="CYTOCHROME P450 MONOOXYGENASE ATNE-RELATED"/>
    <property type="match status" value="1"/>
</dbReference>
<keyword evidence="9" id="KW-0472">Membrane</keyword>